<name>A0AAW6U5N1_9MOLU</name>
<dbReference type="PIRSF" id="PIRSF000077">
    <property type="entry name" value="Thioredoxin"/>
    <property type="match status" value="1"/>
</dbReference>
<proteinExistence type="inferred from homology"/>
<evidence type="ECO:0000256" key="3">
    <source>
        <dbReference type="ARBA" id="ARBA00022982"/>
    </source>
</evidence>
<evidence type="ECO:0000313" key="11">
    <source>
        <dbReference type="Proteomes" id="UP001431532"/>
    </source>
</evidence>
<dbReference type="RefSeq" id="WP_282839723.1">
    <property type="nucleotide sequence ID" value="NZ_JASCXW010000023.1"/>
</dbReference>
<comment type="similarity">
    <text evidence="1 7">Belongs to the thioredoxin family.</text>
</comment>
<dbReference type="InterPro" id="IPR005746">
    <property type="entry name" value="Thioredoxin"/>
</dbReference>
<keyword evidence="11" id="KW-1185">Reference proteome</keyword>
<gene>
    <name evidence="10" type="primary">trxA</name>
    <name evidence="10" type="ORF">QJ521_06935</name>
</gene>
<evidence type="ECO:0000256" key="8">
    <source>
        <dbReference type="PIRSR" id="PIRSR000077-4"/>
    </source>
</evidence>
<dbReference type="GO" id="GO:0015035">
    <property type="term" value="F:protein-disulfide reductase activity"/>
    <property type="evidence" value="ECO:0007669"/>
    <property type="project" value="UniProtKB-UniRule"/>
</dbReference>
<evidence type="ECO:0000256" key="2">
    <source>
        <dbReference type="ARBA" id="ARBA00022448"/>
    </source>
</evidence>
<evidence type="ECO:0000256" key="1">
    <source>
        <dbReference type="ARBA" id="ARBA00008987"/>
    </source>
</evidence>
<evidence type="ECO:0000313" key="10">
    <source>
        <dbReference type="EMBL" id="MDI6453293.1"/>
    </source>
</evidence>
<dbReference type="CDD" id="cd02947">
    <property type="entry name" value="TRX_family"/>
    <property type="match status" value="1"/>
</dbReference>
<dbReference type="NCBIfam" id="TIGR01068">
    <property type="entry name" value="thioredoxin"/>
    <property type="match status" value="1"/>
</dbReference>
<feature type="domain" description="Thioredoxin" evidence="9">
    <location>
        <begin position="1"/>
        <end position="103"/>
    </location>
</feature>
<dbReference type="GO" id="GO:0005829">
    <property type="term" value="C:cytosol"/>
    <property type="evidence" value="ECO:0007669"/>
    <property type="project" value="TreeGrafter"/>
</dbReference>
<evidence type="ECO:0000256" key="6">
    <source>
        <dbReference type="NCBIfam" id="TIGR01068"/>
    </source>
</evidence>
<dbReference type="GO" id="GO:0045454">
    <property type="term" value="P:cell redox homeostasis"/>
    <property type="evidence" value="ECO:0007669"/>
    <property type="project" value="TreeGrafter"/>
</dbReference>
<evidence type="ECO:0000259" key="9">
    <source>
        <dbReference type="PROSITE" id="PS51352"/>
    </source>
</evidence>
<dbReference type="AlphaFoldDB" id="A0AAW6U5N1"/>
<keyword evidence="4 8" id="KW-1015">Disulfide bond</keyword>
<dbReference type="Proteomes" id="UP001431532">
    <property type="component" value="Unassembled WGS sequence"/>
</dbReference>
<sequence>MVKDFTTKNFETDVLKSDLPVLVEFWAAWCGPCQKVAPILEDLSKDVKGLAVVGKLNVDSESEIADDLDIMSIPTIVVFKEGKVHQSMIGVQSKETLKKMLDL</sequence>
<dbReference type="InterPro" id="IPR017937">
    <property type="entry name" value="Thioredoxin_CS"/>
</dbReference>
<dbReference type="Pfam" id="PF00085">
    <property type="entry name" value="Thioredoxin"/>
    <property type="match status" value="1"/>
</dbReference>
<dbReference type="PROSITE" id="PS51352">
    <property type="entry name" value="THIOREDOXIN_2"/>
    <property type="match status" value="1"/>
</dbReference>
<dbReference type="EMBL" id="JASCXW010000023">
    <property type="protein sequence ID" value="MDI6453293.1"/>
    <property type="molecule type" value="Genomic_DNA"/>
</dbReference>
<dbReference type="SUPFAM" id="SSF52833">
    <property type="entry name" value="Thioredoxin-like"/>
    <property type="match status" value="1"/>
</dbReference>
<evidence type="ECO:0000256" key="4">
    <source>
        <dbReference type="ARBA" id="ARBA00023157"/>
    </source>
</evidence>
<dbReference type="PANTHER" id="PTHR45663:SF11">
    <property type="entry name" value="GEO12009P1"/>
    <property type="match status" value="1"/>
</dbReference>
<keyword evidence="2" id="KW-0813">Transport</keyword>
<organism evidence="10 11">
    <name type="scientific">Peloplasma aerotolerans</name>
    <dbReference type="NCBI Taxonomy" id="3044389"/>
    <lineage>
        <taxon>Bacteria</taxon>
        <taxon>Bacillati</taxon>
        <taxon>Mycoplasmatota</taxon>
        <taxon>Mollicutes</taxon>
        <taxon>Acholeplasmatales</taxon>
        <taxon>Acholeplasmataceae</taxon>
        <taxon>Peloplasma</taxon>
    </lineage>
</organism>
<dbReference type="InterPro" id="IPR013766">
    <property type="entry name" value="Thioredoxin_domain"/>
</dbReference>
<dbReference type="PROSITE" id="PS00194">
    <property type="entry name" value="THIOREDOXIN_1"/>
    <property type="match status" value="1"/>
</dbReference>
<comment type="caution">
    <text evidence="10">The sequence shown here is derived from an EMBL/GenBank/DDBJ whole genome shotgun (WGS) entry which is preliminary data.</text>
</comment>
<protein>
    <recommendedName>
        <fullName evidence="6 7">Thioredoxin</fullName>
    </recommendedName>
</protein>
<feature type="disulfide bond" description="Redox-active" evidence="8">
    <location>
        <begin position="30"/>
        <end position="33"/>
    </location>
</feature>
<dbReference type="InterPro" id="IPR036249">
    <property type="entry name" value="Thioredoxin-like_sf"/>
</dbReference>
<dbReference type="PANTHER" id="PTHR45663">
    <property type="entry name" value="GEO12009P1"/>
    <property type="match status" value="1"/>
</dbReference>
<dbReference type="Gene3D" id="3.40.30.10">
    <property type="entry name" value="Glutaredoxin"/>
    <property type="match status" value="1"/>
</dbReference>
<dbReference type="FunFam" id="3.40.30.10:FF:000001">
    <property type="entry name" value="Thioredoxin"/>
    <property type="match status" value="1"/>
</dbReference>
<keyword evidence="5 8" id="KW-0676">Redox-active center</keyword>
<keyword evidence="3" id="KW-0249">Electron transport</keyword>
<evidence type="ECO:0000256" key="5">
    <source>
        <dbReference type="ARBA" id="ARBA00023284"/>
    </source>
</evidence>
<evidence type="ECO:0000256" key="7">
    <source>
        <dbReference type="PIRNR" id="PIRNR000077"/>
    </source>
</evidence>
<dbReference type="PRINTS" id="PR00421">
    <property type="entry name" value="THIOREDOXIN"/>
</dbReference>
<reference evidence="10" key="1">
    <citation type="submission" date="2023-05" db="EMBL/GenBank/DDBJ databases">
        <title>Mariniplasma microaerophilum sp. nov., a novel anaerobic mollicute isolated from terrestrial mud volcano, Taman Peninsula, Russia.</title>
        <authorList>
            <person name="Khomyakova M.A."/>
            <person name="Merkel A.Y."/>
            <person name="Slobodkin A.I."/>
        </authorList>
    </citation>
    <scope>NUCLEOTIDE SEQUENCE</scope>
    <source>
        <strain evidence="10">M4Ah</strain>
    </source>
</reference>
<accession>A0AAW6U5N1</accession>